<feature type="compositionally biased region" description="Pro residues" evidence="1">
    <location>
        <begin position="322"/>
        <end position="331"/>
    </location>
</feature>
<keyword evidence="3" id="KW-1185">Reference proteome</keyword>
<reference evidence="2 3" key="1">
    <citation type="submission" date="2024-01" db="EMBL/GenBank/DDBJ databases">
        <authorList>
            <person name="Alioto T."/>
            <person name="Alioto T."/>
            <person name="Gomez Garrido J."/>
        </authorList>
    </citation>
    <scope>NUCLEOTIDE SEQUENCE [LARGE SCALE GENOMIC DNA]</scope>
</reference>
<organism evidence="2 3">
    <name type="scientific">Scomber scombrus</name>
    <name type="common">Atlantic mackerel</name>
    <name type="synonym">Scomber vernalis</name>
    <dbReference type="NCBI Taxonomy" id="13677"/>
    <lineage>
        <taxon>Eukaryota</taxon>
        <taxon>Metazoa</taxon>
        <taxon>Chordata</taxon>
        <taxon>Craniata</taxon>
        <taxon>Vertebrata</taxon>
        <taxon>Euteleostomi</taxon>
        <taxon>Actinopterygii</taxon>
        <taxon>Neopterygii</taxon>
        <taxon>Teleostei</taxon>
        <taxon>Neoteleostei</taxon>
        <taxon>Acanthomorphata</taxon>
        <taxon>Pelagiaria</taxon>
        <taxon>Scombriformes</taxon>
        <taxon>Scombridae</taxon>
        <taxon>Scomber</taxon>
    </lineage>
</organism>
<feature type="compositionally biased region" description="Basic and acidic residues" evidence="1">
    <location>
        <begin position="305"/>
        <end position="321"/>
    </location>
</feature>
<dbReference type="InterPro" id="IPR031373">
    <property type="entry name" value="Ciart"/>
</dbReference>
<feature type="compositionally biased region" description="Low complexity" evidence="1">
    <location>
        <begin position="424"/>
        <end position="436"/>
    </location>
</feature>
<evidence type="ECO:0000256" key="1">
    <source>
        <dbReference type="SAM" id="MobiDB-lite"/>
    </source>
</evidence>
<proteinExistence type="predicted"/>
<feature type="compositionally biased region" description="Polar residues" evidence="1">
    <location>
        <begin position="450"/>
        <end position="476"/>
    </location>
</feature>
<feature type="compositionally biased region" description="Basic and acidic residues" evidence="1">
    <location>
        <begin position="348"/>
        <end position="358"/>
    </location>
</feature>
<dbReference type="Pfam" id="PF15673">
    <property type="entry name" value="Ciart"/>
    <property type="match status" value="1"/>
</dbReference>
<evidence type="ECO:0000313" key="2">
    <source>
        <dbReference type="EMBL" id="CAK6973540.1"/>
    </source>
</evidence>
<dbReference type="Proteomes" id="UP001314229">
    <property type="component" value="Unassembled WGS sequence"/>
</dbReference>
<gene>
    <name evidence="2" type="ORF">FSCOSCO3_A035876</name>
</gene>
<feature type="region of interest" description="Disordered" evidence="1">
    <location>
        <begin position="417"/>
        <end position="492"/>
    </location>
</feature>
<dbReference type="AlphaFoldDB" id="A0AAV1PQU5"/>
<evidence type="ECO:0000313" key="3">
    <source>
        <dbReference type="Proteomes" id="UP001314229"/>
    </source>
</evidence>
<dbReference type="EMBL" id="CAWUFR010000231">
    <property type="protein sequence ID" value="CAK6973540.1"/>
    <property type="molecule type" value="Genomic_DNA"/>
</dbReference>
<dbReference type="GO" id="GO:0000978">
    <property type="term" value="F:RNA polymerase II cis-regulatory region sequence-specific DNA binding"/>
    <property type="evidence" value="ECO:0007669"/>
    <property type="project" value="TreeGrafter"/>
</dbReference>
<comment type="caution">
    <text evidence="2">The sequence shown here is derived from an EMBL/GenBank/DDBJ whole genome shotgun (WGS) entry which is preliminary data.</text>
</comment>
<feature type="compositionally biased region" description="Basic residues" evidence="1">
    <location>
        <begin position="438"/>
        <end position="448"/>
    </location>
</feature>
<sequence length="492" mass="53312">MCLCLHPLAVVEQPDPTRHHTHRRHMSGQDLADRFVNDTFVAASGVFFNSDVMQSQGSTSSQPSFDSMSSSDSLLFSESEQAEDDTDVFLTDSSSSVSIVGAGGVAANGDGGSESPGSQWACDGFTDKEEEEYRSGSGSKAAHIGLDETDPAGQIPKSQGDLLFAQKCAELQGFVRPLLELLNGLKKGRFDRGLSSFQQSVAMDRIHRIVGILQRPNSGEKYLNTLLQVEMMLKLWFPHITNQSISAASSVTASPARSLQETTSSTPPHKHRDQLHIPVKKRRLSWTGTDSSTPSPVLLKCPRISAEERRVKQVDDERDHPPPLPPPPPPSLTSDAKENVPDVAGDSQQKEDTKGKDIDSEEPGELSKPYKAGQSSEPSLTWVHVAPILSPRKACFSHESTTAAGTGENQLTAVAVLPPSRRGSSATQDSSISSTTPYKHHKNQKKPIRCQSQPVAEQQSESETIETCQGQSQSPHVTLKPLPRVCPTPLET</sequence>
<dbReference type="GO" id="GO:0045892">
    <property type="term" value="P:negative regulation of DNA-templated transcription"/>
    <property type="evidence" value="ECO:0007669"/>
    <property type="project" value="TreeGrafter"/>
</dbReference>
<dbReference type="GO" id="GO:0005634">
    <property type="term" value="C:nucleus"/>
    <property type="evidence" value="ECO:0007669"/>
    <property type="project" value="TreeGrafter"/>
</dbReference>
<dbReference type="PANTHER" id="PTHR35441">
    <property type="entry name" value="CIRCADIAN-ASSOCIATED TRANSCRIPTIONAL REPRESSOR"/>
    <property type="match status" value="1"/>
</dbReference>
<protein>
    <submittedName>
        <fullName evidence="2">Uncharacterized protein LOC128366541</fullName>
    </submittedName>
</protein>
<dbReference type="PANTHER" id="PTHR35441:SF1">
    <property type="entry name" value="CIRCADIAN-ASSOCIATED TRANSCRIPTIONAL REPRESSOR"/>
    <property type="match status" value="1"/>
</dbReference>
<accession>A0AAV1PQU5</accession>
<dbReference type="GO" id="GO:0032922">
    <property type="term" value="P:circadian regulation of gene expression"/>
    <property type="evidence" value="ECO:0007669"/>
    <property type="project" value="InterPro"/>
</dbReference>
<feature type="compositionally biased region" description="Polar residues" evidence="1">
    <location>
        <begin position="256"/>
        <end position="267"/>
    </location>
</feature>
<feature type="region of interest" description="Disordered" evidence="1">
    <location>
        <begin position="256"/>
        <end position="379"/>
    </location>
</feature>
<feature type="region of interest" description="Disordered" evidence="1">
    <location>
        <begin position="53"/>
        <end position="78"/>
    </location>
</feature>
<feature type="compositionally biased region" description="Polar residues" evidence="1">
    <location>
        <begin position="286"/>
        <end position="295"/>
    </location>
</feature>
<feature type="compositionally biased region" description="Low complexity" evidence="1">
    <location>
        <begin position="58"/>
        <end position="78"/>
    </location>
</feature>
<name>A0AAV1PQU5_SCOSC</name>
<feature type="compositionally biased region" description="Basic residues" evidence="1">
    <location>
        <begin position="268"/>
        <end position="284"/>
    </location>
</feature>